<evidence type="ECO:0000256" key="10">
    <source>
        <dbReference type="RuleBase" id="RU361274"/>
    </source>
</evidence>
<comment type="similarity">
    <text evidence="2 10">Belongs to the purine nucleoside phosphorylase YfiH/LACC1 family.</text>
</comment>
<comment type="catalytic activity">
    <reaction evidence="7">
        <text>adenosine + H2O + H(+) = inosine + NH4(+)</text>
        <dbReference type="Rhea" id="RHEA:24408"/>
        <dbReference type="ChEBI" id="CHEBI:15377"/>
        <dbReference type="ChEBI" id="CHEBI:15378"/>
        <dbReference type="ChEBI" id="CHEBI:16335"/>
        <dbReference type="ChEBI" id="CHEBI:17596"/>
        <dbReference type="ChEBI" id="CHEBI:28938"/>
        <dbReference type="EC" id="3.5.4.4"/>
    </reaction>
    <physiologicalReaction direction="left-to-right" evidence="7">
        <dbReference type="Rhea" id="RHEA:24409"/>
    </physiologicalReaction>
</comment>
<dbReference type="Pfam" id="PF02578">
    <property type="entry name" value="Cu-oxidase_4"/>
    <property type="match status" value="1"/>
</dbReference>
<dbReference type="InterPro" id="IPR003730">
    <property type="entry name" value="Cu_polyphenol_OxRdtase"/>
</dbReference>
<evidence type="ECO:0000259" key="11">
    <source>
        <dbReference type="PROSITE" id="PS50828"/>
    </source>
</evidence>
<dbReference type="AlphaFoldDB" id="X5HJ78"/>
<evidence type="ECO:0000256" key="2">
    <source>
        <dbReference type="ARBA" id="ARBA00007353"/>
    </source>
</evidence>
<dbReference type="RefSeq" id="WP_051579505.1">
    <property type="nucleotide sequence ID" value="NZ_CP007481.1"/>
</dbReference>
<dbReference type="InterPro" id="IPR038371">
    <property type="entry name" value="Cu_polyphenol_OxRdtase_sf"/>
</dbReference>
<dbReference type="GO" id="GO:0005507">
    <property type="term" value="F:copper ion binding"/>
    <property type="evidence" value="ECO:0007669"/>
    <property type="project" value="TreeGrafter"/>
</dbReference>
<evidence type="ECO:0000256" key="7">
    <source>
        <dbReference type="ARBA" id="ARBA00047989"/>
    </source>
</evidence>
<comment type="catalytic activity">
    <reaction evidence="9">
        <text>S-methyl-5'-thioadenosine + phosphate = 5-(methylsulfanyl)-alpha-D-ribose 1-phosphate + adenine</text>
        <dbReference type="Rhea" id="RHEA:11852"/>
        <dbReference type="ChEBI" id="CHEBI:16708"/>
        <dbReference type="ChEBI" id="CHEBI:17509"/>
        <dbReference type="ChEBI" id="CHEBI:43474"/>
        <dbReference type="ChEBI" id="CHEBI:58533"/>
        <dbReference type="EC" id="2.4.2.28"/>
    </reaction>
    <physiologicalReaction direction="left-to-right" evidence="9">
        <dbReference type="Rhea" id="RHEA:11853"/>
    </physiologicalReaction>
</comment>
<dbReference type="SUPFAM" id="SSF160443">
    <property type="entry name" value="SMR domain-like"/>
    <property type="match status" value="1"/>
</dbReference>
<gene>
    <name evidence="12" type="ORF">NHE_0153</name>
</gene>
<dbReference type="InterPro" id="IPR036063">
    <property type="entry name" value="Smr_dom_sf"/>
</dbReference>
<accession>X5HJ78</accession>
<dbReference type="CDD" id="cd16833">
    <property type="entry name" value="YfiH"/>
    <property type="match status" value="1"/>
</dbReference>
<dbReference type="HOGENOM" id="CLU_665382_0_0_5"/>
<dbReference type="Gene3D" id="3.30.1370.110">
    <property type="match status" value="1"/>
</dbReference>
<dbReference type="Pfam" id="PF01713">
    <property type="entry name" value="Smr"/>
    <property type="match status" value="1"/>
</dbReference>
<dbReference type="EMBL" id="CP007481">
    <property type="protein sequence ID" value="AHX11119.1"/>
    <property type="molecule type" value="Genomic_DNA"/>
</dbReference>
<dbReference type="OrthoDB" id="7165597at2"/>
<sequence>MIKIEIPEFDEINSDTIKHIFLCNVLLDDKLSQTLDTYFHANLQRNEYVFPKQVHSNICMFTRTPSANSLKCDAIVTDQPNLTLVVKTADCVPILLSDPVNHIIGVVHAGWKGLNSGVIQNAIAKMIDIGSQSKYINVAIGPCILRENYEVQEDFLEAFGSTGKEFSRLKQGKYYFDLLGCCQDILKKEGIREIHTSEVDTYTNTGISSYRRTRHLNNPDTYRNISAIVINRDNDKHQMTNDDKHPDEWGDFIQKVNKVRNRRACLPQDIQKMRHPVSVIIDGYEKPYSNHKDSDIEVKKRRVQLSNHESCEIIRKIRRSKIRLERTLDLHWETEESAYKKTIGFILESYEAGLRYLLIIVGKGKNGKGKLRDSLASWVENHCKTRELLMLVEEALPQHGGEGAYYVFLRRKR</sequence>
<evidence type="ECO:0000256" key="5">
    <source>
        <dbReference type="ARBA" id="ARBA00022801"/>
    </source>
</evidence>
<keyword evidence="6" id="KW-0862">Zinc</keyword>
<dbReference type="SUPFAM" id="SSF64438">
    <property type="entry name" value="CNF1/YfiH-like putative cysteine hydrolases"/>
    <property type="match status" value="1"/>
</dbReference>
<dbReference type="STRING" id="1286528.NHE_0153"/>
<dbReference type="PROSITE" id="PS50828">
    <property type="entry name" value="SMR"/>
    <property type="match status" value="1"/>
</dbReference>
<comment type="catalytic activity">
    <reaction evidence="1">
        <text>inosine + phosphate = alpha-D-ribose 1-phosphate + hypoxanthine</text>
        <dbReference type="Rhea" id="RHEA:27646"/>
        <dbReference type="ChEBI" id="CHEBI:17368"/>
        <dbReference type="ChEBI" id="CHEBI:17596"/>
        <dbReference type="ChEBI" id="CHEBI:43474"/>
        <dbReference type="ChEBI" id="CHEBI:57720"/>
        <dbReference type="EC" id="2.4.2.1"/>
    </reaction>
    <physiologicalReaction direction="left-to-right" evidence="1">
        <dbReference type="Rhea" id="RHEA:27647"/>
    </physiologicalReaction>
</comment>
<protein>
    <recommendedName>
        <fullName evidence="10">Purine nucleoside phosphorylase</fullName>
    </recommendedName>
</protein>
<comment type="catalytic activity">
    <reaction evidence="8">
        <text>adenosine + phosphate = alpha-D-ribose 1-phosphate + adenine</text>
        <dbReference type="Rhea" id="RHEA:27642"/>
        <dbReference type="ChEBI" id="CHEBI:16335"/>
        <dbReference type="ChEBI" id="CHEBI:16708"/>
        <dbReference type="ChEBI" id="CHEBI:43474"/>
        <dbReference type="ChEBI" id="CHEBI:57720"/>
        <dbReference type="EC" id="2.4.2.1"/>
    </reaction>
    <physiologicalReaction direction="left-to-right" evidence="8">
        <dbReference type="Rhea" id="RHEA:27643"/>
    </physiologicalReaction>
</comment>
<keyword evidence="4" id="KW-0479">Metal-binding</keyword>
<dbReference type="GO" id="GO:0016787">
    <property type="term" value="F:hydrolase activity"/>
    <property type="evidence" value="ECO:0007669"/>
    <property type="project" value="UniProtKB-KW"/>
</dbReference>
<evidence type="ECO:0000313" key="13">
    <source>
        <dbReference type="Proteomes" id="UP000023755"/>
    </source>
</evidence>
<organism evidence="12 13">
    <name type="scientific">Neorickettsia helminthoeca str. Oregon</name>
    <dbReference type="NCBI Taxonomy" id="1286528"/>
    <lineage>
        <taxon>Bacteria</taxon>
        <taxon>Pseudomonadati</taxon>
        <taxon>Pseudomonadota</taxon>
        <taxon>Alphaproteobacteria</taxon>
        <taxon>Rickettsiales</taxon>
        <taxon>Anaplasmataceae</taxon>
        <taxon>Neorickettsia</taxon>
    </lineage>
</organism>
<dbReference type="KEGG" id="nhm:NHE_0153"/>
<keyword evidence="3" id="KW-0808">Transferase</keyword>
<dbReference type="Gene3D" id="3.60.140.10">
    <property type="entry name" value="CNF1/YfiH-like putative cysteine hydrolases"/>
    <property type="match status" value="1"/>
</dbReference>
<dbReference type="PANTHER" id="PTHR30616">
    <property type="entry name" value="UNCHARACTERIZED PROTEIN YFIH"/>
    <property type="match status" value="1"/>
</dbReference>
<feature type="domain" description="Smr" evidence="11">
    <location>
        <begin position="328"/>
        <end position="410"/>
    </location>
</feature>
<evidence type="ECO:0000256" key="8">
    <source>
        <dbReference type="ARBA" id="ARBA00048968"/>
    </source>
</evidence>
<evidence type="ECO:0000256" key="3">
    <source>
        <dbReference type="ARBA" id="ARBA00022679"/>
    </source>
</evidence>
<dbReference type="Proteomes" id="UP000023755">
    <property type="component" value="Chromosome"/>
</dbReference>
<dbReference type="InterPro" id="IPR002625">
    <property type="entry name" value="Smr_dom"/>
</dbReference>
<evidence type="ECO:0000313" key="12">
    <source>
        <dbReference type="EMBL" id="AHX11119.1"/>
    </source>
</evidence>
<proteinExistence type="inferred from homology"/>
<dbReference type="GO" id="GO:0017061">
    <property type="term" value="F:S-methyl-5-thioadenosine phosphorylase activity"/>
    <property type="evidence" value="ECO:0007669"/>
    <property type="project" value="UniProtKB-EC"/>
</dbReference>
<dbReference type="InterPro" id="IPR011324">
    <property type="entry name" value="Cytotoxic_necrot_fac-like_cat"/>
</dbReference>
<evidence type="ECO:0000256" key="1">
    <source>
        <dbReference type="ARBA" id="ARBA00000553"/>
    </source>
</evidence>
<dbReference type="PANTHER" id="PTHR30616:SF2">
    <property type="entry name" value="PURINE NUCLEOSIDE PHOSPHORYLASE LACC1"/>
    <property type="match status" value="1"/>
</dbReference>
<evidence type="ECO:0000256" key="6">
    <source>
        <dbReference type="ARBA" id="ARBA00022833"/>
    </source>
</evidence>
<keyword evidence="13" id="KW-1185">Reference proteome</keyword>
<reference evidence="12 13" key="1">
    <citation type="submission" date="2014-03" db="EMBL/GenBank/DDBJ databases">
        <title>Sequencing and Comparison of Genomes and Transcriptome Profiles of Human Ehrlichiosis Agents.</title>
        <authorList>
            <person name="Lin M."/>
            <person name="Daugherty S.C."/>
            <person name="Nagaraj S."/>
            <person name="Cheng Z."/>
            <person name="Xiong Q."/>
            <person name="Lin F.-Y."/>
            <person name="Sengamalay N."/>
            <person name="Ott S."/>
            <person name="Godinez A."/>
            <person name="Tallon L.J."/>
            <person name="Sadzewicz L."/>
            <person name="Fraser C.M."/>
            <person name="Dunning Hotopp J.C."/>
            <person name="Rikihisa Y."/>
        </authorList>
    </citation>
    <scope>NUCLEOTIDE SEQUENCE [LARGE SCALE GENOMIC DNA]</scope>
    <source>
        <strain evidence="12 13">Oregon</strain>
    </source>
</reference>
<evidence type="ECO:0000256" key="4">
    <source>
        <dbReference type="ARBA" id="ARBA00022723"/>
    </source>
</evidence>
<dbReference type="NCBIfam" id="TIGR00726">
    <property type="entry name" value="peptidoglycan editing factor PgeF"/>
    <property type="match status" value="1"/>
</dbReference>
<name>X5HJ78_9RICK</name>
<evidence type="ECO:0000256" key="9">
    <source>
        <dbReference type="ARBA" id="ARBA00049893"/>
    </source>
</evidence>
<keyword evidence="5" id="KW-0378">Hydrolase</keyword>